<organism evidence="17 18">
    <name type="scientific">Owenia fusiformis</name>
    <name type="common">Polychaete worm</name>
    <dbReference type="NCBI Taxonomy" id="6347"/>
    <lineage>
        <taxon>Eukaryota</taxon>
        <taxon>Metazoa</taxon>
        <taxon>Spiralia</taxon>
        <taxon>Lophotrochozoa</taxon>
        <taxon>Annelida</taxon>
        <taxon>Polychaeta</taxon>
        <taxon>Sedentaria</taxon>
        <taxon>Canalipalpata</taxon>
        <taxon>Sabellida</taxon>
        <taxon>Oweniida</taxon>
        <taxon>Oweniidae</taxon>
        <taxon>Owenia</taxon>
    </lineage>
</organism>
<reference evidence="17" key="1">
    <citation type="submission" date="2022-03" db="EMBL/GenBank/DDBJ databases">
        <authorList>
            <person name="Martin C."/>
        </authorList>
    </citation>
    <scope>NUCLEOTIDE SEQUENCE</scope>
</reference>
<dbReference type="InterPro" id="IPR011249">
    <property type="entry name" value="Metalloenz_LuxS/M16"/>
</dbReference>
<dbReference type="AlphaFoldDB" id="A0A8J1T691"/>
<dbReference type="PROSITE" id="PS00143">
    <property type="entry name" value="INSULINASE"/>
    <property type="match status" value="1"/>
</dbReference>
<feature type="domain" description="Peptidase M16 N-terminal" evidence="13">
    <location>
        <begin position="78"/>
        <end position="214"/>
    </location>
</feature>
<dbReference type="GO" id="GO:0005739">
    <property type="term" value="C:mitochondrion"/>
    <property type="evidence" value="ECO:0007669"/>
    <property type="project" value="TreeGrafter"/>
</dbReference>
<evidence type="ECO:0000256" key="1">
    <source>
        <dbReference type="ARBA" id="ARBA00007261"/>
    </source>
</evidence>
<feature type="domain" description="Peptidase M16 middle/third" evidence="15">
    <location>
        <begin position="425"/>
        <end position="705"/>
    </location>
</feature>
<comment type="similarity">
    <text evidence="1 12">Belongs to the peptidase M16 family.</text>
</comment>
<evidence type="ECO:0000256" key="9">
    <source>
        <dbReference type="ARBA" id="ARBA00070422"/>
    </source>
</evidence>
<accession>A0A8J1T691</accession>
<dbReference type="Gene3D" id="3.30.830.10">
    <property type="entry name" value="Metalloenzyme, LuxS/M16 peptidase-like"/>
    <property type="match status" value="4"/>
</dbReference>
<evidence type="ECO:0000256" key="12">
    <source>
        <dbReference type="RuleBase" id="RU004447"/>
    </source>
</evidence>
<dbReference type="GO" id="GO:0043171">
    <property type="term" value="P:peptide catabolic process"/>
    <property type="evidence" value="ECO:0007669"/>
    <property type="project" value="TreeGrafter"/>
</dbReference>
<dbReference type="GO" id="GO:0051603">
    <property type="term" value="P:proteolysis involved in protein catabolic process"/>
    <property type="evidence" value="ECO:0007669"/>
    <property type="project" value="TreeGrafter"/>
</dbReference>
<dbReference type="GO" id="GO:0004222">
    <property type="term" value="F:metalloendopeptidase activity"/>
    <property type="evidence" value="ECO:0007669"/>
    <property type="project" value="UniProtKB-EC"/>
</dbReference>
<evidence type="ECO:0000256" key="5">
    <source>
        <dbReference type="ARBA" id="ARBA00022833"/>
    </source>
</evidence>
<keyword evidence="6" id="KW-0482">Metalloprotease</keyword>
<evidence type="ECO:0000256" key="11">
    <source>
        <dbReference type="ARBA" id="ARBA00080349"/>
    </source>
</evidence>
<dbReference type="FunFam" id="3.30.830.10:FF:000004">
    <property type="entry name" value="Putative insulin-degrading enzyme"/>
    <property type="match status" value="1"/>
</dbReference>
<comment type="caution">
    <text evidence="17">The sequence shown here is derived from an EMBL/GenBank/DDBJ whole genome shotgun (WGS) entry which is preliminary data.</text>
</comment>
<keyword evidence="5" id="KW-0862">Zinc</keyword>
<sequence>MVNFARLLQQFNPKKIFVVSTGLRTTFRSFTEVGVNFSRSSTMSTPGIAKVWDEGQIVKSAGDKRVYRGLQLTNGIKALLISDPTTDKASASMNVHIGHMSDPRDLPGLAHFCEHMLFLGTEKYPQENEYSKFLSEHAGSSNAFTSAENTNYYFDVAPEELDGALDRFAQFFLCPLFTATATEREVNAVNSENDKNLQSDPWRLMQLEKSTSNPNHDYSKFGTGNKYTLETKPQEMGLNTRDELLKFHSKYYSSNIMALCILGKDSLDDLGEKVVKLFSDVPNKNAVVPEWPEHPYGPNELKLRANVVPIKDIRNLNLTWPLPDLHQYYHTQPGHYLGHLVGHEGPGSLLSELKNRGWVNTLVGGSQSGAKGFEFFILNVDLTEEGIEHIDDIVTLVFQYFNLLRKEGAKEWIFNECRDLTAMTFRFKDKEKPRNYTVGLANCIHDFPMEEVLSGGYVMSDYNPELINSILEKLTPDNVRIAAIGQKYQGTTDKVEEWYKTEHSIEHISNDTIQKWKDAGLHDKLHLPLPNDFIPTNFDIVPREEEATTPSIIKDTPMGRLWFKQDDKFLLPKACVSIELTSPKTYVDPLHANFTHMFVSLFKDALNEYTYAAELAGLHYSLDSTIYGIFLSLSGYSDKQSTLLQKIMDILTSFRIDPQRYEIIKESYIRSLQNFRAEQPHQHAIYYTSMLMSEAYWTKEELLEAIDEVTLEGLRAFIPQLLSRMFIECLVYGNMTKNQALDIQNIVENTLIGKSKTKPLLPSQRKRLREVQLPDGSCHIYKKTNNVHKSSSIEIYYQTSTQSTENNIMLELFCQIISEPCFDILRTQEQLGYIVFSGPRRSSGVQGLRVIVQSDKSPEYVENRIEAFLWAMEKYICDMTDEIFKKHATALGAHRLEKPKKLSSQNNKYWSEIACQQYNFNRDNIEVAHLKSLTKDDVVKFYKELISPAAPKRRKVCVHVLSTAPGHVPQGSADTTDGLSEVPPLPEATVIYEETEFKKAHGLFPLAKPFVDIKTLTAKSKL</sequence>
<dbReference type="EC" id="3.4.24.56" evidence="8"/>
<keyword evidence="2" id="KW-0645">Protease</keyword>
<dbReference type="FunFam" id="3.30.830.10:FF:000007">
    <property type="entry name" value="Insulin-degrading enzyme"/>
    <property type="match status" value="1"/>
</dbReference>
<dbReference type="PANTHER" id="PTHR43690:SF18">
    <property type="entry name" value="INSULIN-DEGRADING ENZYME-RELATED"/>
    <property type="match status" value="1"/>
</dbReference>
<evidence type="ECO:0000256" key="6">
    <source>
        <dbReference type="ARBA" id="ARBA00023049"/>
    </source>
</evidence>
<dbReference type="PANTHER" id="PTHR43690">
    <property type="entry name" value="NARDILYSIN"/>
    <property type="match status" value="1"/>
</dbReference>
<keyword evidence="18" id="KW-1185">Reference proteome</keyword>
<feature type="domain" description="Peptidase M16 C-terminal" evidence="14">
    <location>
        <begin position="240"/>
        <end position="418"/>
    </location>
</feature>
<dbReference type="InterPro" id="IPR001431">
    <property type="entry name" value="Pept_M16_Zn_BS"/>
</dbReference>
<dbReference type="GO" id="GO:0005829">
    <property type="term" value="C:cytosol"/>
    <property type="evidence" value="ECO:0007669"/>
    <property type="project" value="TreeGrafter"/>
</dbReference>
<dbReference type="OrthoDB" id="952271at2759"/>
<evidence type="ECO:0000256" key="8">
    <source>
        <dbReference type="ARBA" id="ARBA00066874"/>
    </source>
</evidence>
<dbReference type="EMBL" id="CAIIXF020000005">
    <property type="protein sequence ID" value="CAH1784511.1"/>
    <property type="molecule type" value="Genomic_DNA"/>
</dbReference>
<keyword evidence="4" id="KW-0378">Hydrolase</keyword>
<comment type="catalytic activity">
    <reaction evidence="7">
        <text>Degradation of insulin, glucagon and other polypeptides. No action on proteins.</text>
        <dbReference type="EC" id="3.4.24.56"/>
    </reaction>
</comment>
<evidence type="ECO:0000259" key="15">
    <source>
        <dbReference type="Pfam" id="PF16187"/>
    </source>
</evidence>
<evidence type="ECO:0000259" key="13">
    <source>
        <dbReference type="Pfam" id="PF00675"/>
    </source>
</evidence>
<evidence type="ECO:0000256" key="4">
    <source>
        <dbReference type="ARBA" id="ARBA00022801"/>
    </source>
</evidence>
<evidence type="ECO:0000256" key="10">
    <source>
        <dbReference type="ARBA" id="ARBA00074992"/>
    </source>
</evidence>
<name>A0A8J1T691_OWEFU</name>
<dbReference type="GO" id="GO:0046872">
    <property type="term" value="F:metal ion binding"/>
    <property type="evidence" value="ECO:0007669"/>
    <property type="project" value="UniProtKB-KW"/>
</dbReference>
<evidence type="ECO:0000259" key="16">
    <source>
        <dbReference type="Pfam" id="PF22456"/>
    </source>
</evidence>
<dbReference type="InterPro" id="IPR054734">
    <property type="entry name" value="PqqF-like_C_4"/>
</dbReference>
<dbReference type="Pfam" id="PF00675">
    <property type="entry name" value="Peptidase_M16"/>
    <property type="match status" value="1"/>
</dbReference>
<protein>
    <recommendedName>
        <fullName evidence="9">Insulin-degrading enzyme</fullName>
        <ecNumber evidence="8">3.4.24.56</ecNumber>
    </recommendedName>
    <alternativeName>
        <fullName evidence="11">Insulin protease</fullName>
    </alternativeName>
    <alternativeName>
        <fullName evidence="10">Insulysin</fullName>
    </alternativeName>
</protein>
<dbReference type="InterPro" id="IPR032632">
    <property type="entry name" value="Peptidase_M16_M"/>
</dbReference>
<dbReference type="Pfam" id="PF05193">
    <property type="entry name" value="Peptidase_M16_C"/>
    <property type="match status" value="1"/>
</dbReference>
<evidence type="ECO:0000313" key="17">
    <source>
        <dbReference type="EMBL" id="CAH1784511.1"/>
    </source>
</evidence>
<evidence type="ECO:0000256" key="3">
    <source>
        <dbReference type="ARBA" id="ARBA00022723"/>
    </source>
</evidence>
<keyword evidence="3" id="KW-0479">Metal-binding</keyword>
<dbReference type="FunFam" id="3.30.830.10:FF:000005">
    <property type="entry name" value="nardilysin isoform X1"/>
    <property type="match status" value="1"/>
</dbReference>
<dbReference type="SUPFAM" id="SSF63411">
    <property type="entry name" value="LuxS/MPP-like metallohydrolase"/>
    <property type="match status" value="4"/>
</dbReference>
<dbReference type="FunFam" id="3.30.830.10:FF:000003">
    <property type="entry name" value="Insulin-degrading enzyme"/>
    <property type="match status" value="1"/>
</dbReference>
<evidence type="ECO:0000259" key="14">
    <source>
        <dbReference type="Pfam" id="PF05193"/>
    </source>
</evidence>
<evidence type="ECO:0000256" key="2">
    <source>
        <dbReference type="ARBA" id="ARBA00022670"/>
    </source>
</evidence>
<dbReference type="Proteomes" id="UP000749559">
    <property type="component" value="Unassembled WGS sequence"/>
</dbReference>
<dbReference type="Pfam" id="PF22456">
    <property type="entry name" value="PqqF-like_C_4"/>
    <property type="match status" value="1"/>
</dbReference>
<dbReference type="InterPro" id="IPR011765">
    <property type="entry name" value="Pept_M16_N"/>
</dbReference>
<dbReference type="InterPro" id="IPR050626">
    <property type="entry name" value="Peptidase_M16"/>
</dbReference>
<gene>
    <name evidence="17" type="ORF">OFUS_LOCUS10694</name>
</gene>
<evidence type="ECO:0000313" key="18">
    <source>
        <dbReference type="Proteomes" id="UP000749559"/>
    </source>
</evidence>
<evidence type="ECO:0000256" key="7">
    <source>
        <dbReference type="ARBA" id="ARBA00052248"/>
    </source>
</evidence>
<dbReference type="InterPro" id="IPR007863">
    <property type="entry name" value="Peptidase_M16_C"/>
</dbReference>
<dbReference type="Pfam" id="PF16187">
    <property type="entry name" value="Peptidase_M16_M"/>
    <property type="match status" value="1"/>
</dbReference>
<feature type="domain" description="Coenzyme PQQ synthesis protein F-like C-terminal lobe" evidence="16">
    <location>
        <begin position="812"/>
        <end position="910"/>
    </location>
</feature>
<proteinExistence type="inferred from homology"/>